<evidence type="ECO:0000313" key="3">
    <source>
        <dbReference type="Proteomes" id="UP000030671"/>
    </source>
</evidence>
<keyword evidence="3" id="KW-1185">Reference proteome</keyword>
<protein>
    <submittedName>
        <fullName evidence="2">Uncharacterized protein</fullName>
    </submittedName>
</protein>
<dbReference type="RefSeq" id="XP_009553283.1">
    <property type="nucleotide sequence ID" value="XM_009554988.1"/>
</dbReference>
<dbReference type="HOGENOM" id="CLU_2812696_0_0_1"/>
<proteinExistence type="predicted"/>
<organism evidence="2 3">
    <name type="scientific">Heterobasidion irregulare (strain TC 32-1)</name>
    <dbReference type="NCBI Taxonomy" id="747525"/>
    <lineage>
        <taxon>Eukaryota</taxon>
        <taxon>Fungi</taxon>
        <taxon>Dikarya</taxon>
        <taxon>Basidiomycota</taxon>
        <taxon>Agaricomycotina</taxon>
        <taxon>Agaricomycetes</taxon>
        <taxon>Russulales</taxon>
        <taxon>Bondarzewiaceae</taxon>
        <taxon>Heterobasidion</taxon>
        <taxon>Heterobasidion annosum species complex</taxon>
    </lineage>
</organism>
<dbReference type="GeneID" id="20673062"/>
<feature type="region of interest" description="Disordered" evidence="1">
    <location>
        <begin position="30"/>
        <end position="67"/>
    </location>
</feature>
<evidence type="ECO:0000313" key="2">
    <source>
        <dbReference type="EMBL" id="ETW74806.1"/>
    </source>
</evidence>
<accession>W4JPL7</accession>
<evidence type="ECO:0000256" key="1">
    <source>
        <dbReference type="SAM" id="MobiDB-lite"/>
    </source>
</evidence>
<dbReference type="AlphaFoldDB" id="W4JPL7"/>
<reference evidence="2 3" key="1">
    <citation type="journal article" date="2012" name="New Phytol.">
        <title>Insight into trade-off between wood decay and parasitism from the genome of a fungal forest pathogen.</title>
        <authorList>
            <person name="Olson A."/>
            <person name="Aerts A."/>
            <person name="Asiegbu F."/>
            <person name="Belbahri L."/>
            <person name="Bouzid O."/>
            <person name="Broberg A."/>
            <person name="Canback B."/>
            <person name="Coutinho P.M."/>
            <person name="Cullen D."/>
            <person name="Dalman K."/>
            <person name="Deflorio G."/>
            <person name="van Diepen L.T."/>
            <person name="Dunand C."/>
            <person name="Duplessis S."/>
            <person name="Durling M."/>
            <person name="Gonthier P."/>
            <person name="Grimwood J."/>
            <person name="Fossdal C.G."/>
            <person name="Hansson D."/>
            <person name="Henrissat B."/>
            <person name="Hietala A."/>
            <person name="Himmelstrand K."/>
            <person name="Hoffmeister D."/>
            <person name="Hogberg N."/>
            <person name="James T.Y."/>
            <person name="Karlsson M."/>
            <person name="Kohler A."/>
            <person name="Kues U."/>
            <person name="Lee Y.H."/>
            <person name="Lin Y.C."/>
            <person name="Lind M."/>
            <person name="Lindquist E."/>
            <person name="Lombard V."/>
            <person name="Lucas S."/>
            <person name="Lunden K."/>
            <person name="Morin E."/>
            <person name="Murat C."/>
            <person name="Park J."/>
            <person name="Raffaello T."/>
            <person name="Rouze P."/>
            <person name="Salamov A."/>
            <person name="Schmutz J."/>
            <person name="Solheim H."/>
            <person name="Stahlberg J."/>
            <person name="Velez H."/>
            <person name="de Vries R.P."/>
            <person name="Wiebenga A."/>
            <person name="Woodward S."/>
            <person name="Yakovlev I."/>
            <person name="Garbelotto M."/>
            <person name="Martin F."/>
            <person name="Grigoriev I.V."/>
            <person name="Stenlid J."/>
        </authorList>
    </citation>
    <scope>NUCLEOTIDE SEQUENCE [LARGE SCALE GENOMIC DNA]</scope>
    <source>
        <strain evidence="2 3">TC 32-1</strain>
    </source>
</reference>
<gene>
    <name evidence="2" type="ORF">HETIRDRAFT_412740</name>
</gene>
<dbReference type="InParanoid" id="W4JPL7"/>
<dbReference type="Proteomes" id="UP000030671">
    <property type="component" value="Unassembled WGS sequence"/>
</dbReference>
<dbReference type="EMBL" id="KI925467">
    <property type="protein sequence ID" value="ETW74806.1"/>
    <property type="molecule type" value="Genomic_DNA"/>
</dbReference>
<name>W4JPL7_HETIT</name>
<sequence length="67" mass="6962">MDSSCACAPVRNPPPGFFADTKLSTPILRSGNGDVAADDVRTARLRAPSSVDTSMIDNSPRGGSPTR</sequence>
<dbReference type="KEGG" id="hir:HETIRDRAFT_412740"/>